<dbReference type="GeneID" id="24795169"/>
<dbReference type="AlphaFoldDB" id="A0A075WF56"/>
<dbReference type="KEGG" id="afg:AFULGI_00016680"/>
<dbReference type="Gene3D" id="3.40.1350.10">
    <property type="match status" value="1"/>
</dbReference>
<name>A0A075WF56_ARCFL</name>
<gene>
    <name evidence="1" type="ORF">AFULGI_00016680</name>
</gene>
<proteinExistence type="predicted"/>
<protein>
    <submittedName>
        <fullName evidence="1">Uncharacterized protein</fullName>
    </submittedName>
</protein>
<dbReference type="RefSeq" id="WP_048095814.1">
    <property type="nucleotide sequence ID" value="NZ_CP006577.1"/>
</dbReference>
<dbReference type="GO" id="GO:0003676">
    <property type="term" value="F:nucleic acid binding"/>
    <property type="evidence" value="ECO:0007669"/>
    <property type="project" value="InterPro"/>
</dbReference>
<dbReference type="EMBL" id="CP006577">
    <property type="protein sequence ID" value="AIG98427.1"/>
    <property type="molecule type" value="Genomic_DNA"/>
</dbReference>
<dbReference type="HOGENOM" id="CLU_862217_0_0_2"/>
<evidence type="ECO:0000313" key="1">
    <source>
        <dbReference type="EMBL" id="AIG98427.1"/>
    </source>
</evidence>
<evidence type="ECO:0000313" key="2">
    <source>
        <dbReference type="Proteomes" id="UP000028501"/>
    </source>
</evidence>
<dbReference type="Proteomes" id="UP000028501">
    <property type="component" value="Chromosome"/>
</dbReference>
<dbReference type="InterPro" id="IPR011856">
    <property type="entry name" value="tRNA_endonuc-like_dom_sf"/>
</dbReference>
<accession>A0A075WF56</accession>
<sequence>MKKEKEEAILRAFEELSWEPVKDKVEIELDSKVNRFSTLLFSMKNWKQIYSLLKKSADNGRAIFISNYFRSLNDIRRMIAYLMCSDYVYTLDFASKYYEQFKGYSEQEAENINNVLMNLLQEGILERSPEYLEFCESCEKLQIVGMGEEDDKCDCGSRIFRIFRCSLNKNVKKSILTNQFLEIFVKNCLNSTGLKLVSKEIDGKKVSTSIQYFVPTSPVEIDVAAVYGNWTFICECKTNRVRPKDVEKKFGQLQRLISSIRSEGVELKVIYLLVTTEEIDKYVQPHAYIGSYDWLEDLVLIQGEDVYRLEEKLKDRVSMLPH</sequence>
<reference evidence="1 2" key="1">
    <citation type="submission" date="2013-07" db="EMBL/GenBank/DDBJ databases">
        <title>Genome of Archaeoglobus fulgidus.</title>
        <authorList>
            <person name="Fiebig A."/>
            <person name="Birkeland N.-K."/>
        </authorList>
    </citation>
    <scope>NUCLEOTIDE SEQUENCE [LARGE SCALE GENOMIC DNA]</scope>
    <source>
        <strain evidence="1 2">DSM 8774</strain>
    </source>
</reference>
<organism evidence="1 2">
    <name type="scientific">Archaeoglobus fulgidus DSM 8774</name>
    <dbReference type="NCBI Taxonomy" id="1344584"/>
    <lineage>
        <taxon>Archaea</taxon>
        <taxon>Methanobacteriati</taxon>
        <taxon>Methanobacteriota</taxon>
        <taxon>Archaeoglobi</taxon>
        <taxon>Archaeoglobales</taxon>
        <taxon>Archaeoglobaceae</taxon>
        <taxon>Archaeoglobus</taxon>
    </lineage>
</organism>